<gene>
    <name evidence="6" type="ORF">GVT53_02460</name>
</gene>
<dbReference type="KEGG" id="mut:GVT53_02460"/>
<dbReference type="AlphaFoldDB" id="A0A6G7IYW3"/>
<feature type="transmembrane region" description="Helical" evidence="5">
    <location>
        <begin position="98"/>
        <end position="117"/>
    </location>
</feature>
<name>A0A6G7IYW3_9FLAO</name>
<accession>A0A6G7IYW3</accession>
<feature type="transmembrane region" description="Helical" evidence="5">
    <location>
        <begin position="73"/>
        <end position="92"/>
    </location>
</feature>
<sequence length="139" mass="15533">MKNKILTVLCILFGLMMINSGLNKFFNYMPMPEMSEEMMQIIGSFMAIKWIFPLVAIIEIIGGALTAIPKTRALGALVILPVMVGIIVHHLVHDLSGIGIALILFAINIWVIVANWNKYQPIIESEKNQIKEKSEPINS</sequence>
<evidence type="ECO:0000256" key="1">
    <source>
        <dbReference type="ARBA" id="ARBA00004141"/>
    </source>
</evidence>
<keyword evidence="7" id="KW-1185">Reference proteome</keyword>
<dbReference type="InterPro" id="IPR032808">
    <property type="entry name" value="DoxX"/>
</dbReference>
<comment type="subcellular location">
    <subcellularLocation>
        <location evidence="1">Membrane</location>
        <topology evidence="1">Multi-pass membrane protein</topology>
    </subcellularLocation>
</comment>
<proteinExistence type="predicted"/>
<keyword evidence="2 5" id="KW-0812">Transmembrane</keyword>
<dbReference type="EMBL" id="CP049616">
    <property type="protein sequence ID" value="QII43590.1"/>
    <property type="molecule type" value="Genomic_DNA"/>
</dbReference>
<dbReference type="Proteomes" id="UP000502928">
    <property type="component" value="Chromosome"/>
</dbReference>
<keyword evidence="4 5" id="KW-0472">Membrane</keyword>
<evidence type="ECO:0000256" key="5">
    <source>
        <dbReference type="SAM" id="Phobius"/>
    </source>
</evidence>
<evidence type="ECO:0000313" key="7">
    <source>
        <dbReference type="Proteomes" id="UP000502928"/>
    </source>
</evidence>
<dbReference type="Pfam" id="PF07681">
    <property type="entry name" value="DoxX"/>
    <property type="match status" value="1"/>
</dbReference>
<evidence type="ECO:0000256" key="2">
    <source>
        <dbReference type="ARBA" id="ARBA00022692"/>
    </source>
</evidence>
<evidence type="ECO:0000256" key="4">
    <source>
        <dbReference type="ARBA" id="ARBA00023136"/>
    </source>
</evidence>
<dbReference type="GO" id="GO:0016020">
    <property type="term" value="C:membrane"/>
    <property type="evidence" value="ECO:0007669"/>
    <property type="project" value="UniProtKB-SubCell"/>
</dbReference>
<dbReference type="RefSeq" id="WP_166247260.1">
    <property type="nucleotide sequence ID" value="NZ_CP049616.1"/>
</dbReference>
<evidence type="ECO:0000313" key="6">
    <source>
        <dbReference type="EMBL" id="QII43590.1"/>
    </source>
</evidence>
<reference evidence="6 7" key="1">
    <citation type="submission" date="2020-02" db="EMBL/GenBank/DDBJ databases">
        <title>Complete genome of Muricauda sp. 501str8.</title>
        <authorList>
            <person name="Dong B."/>
            <person name="Zhu S."/>
            <person name="Yang J."/>
            <person name="Chen J."/>
        </authorList>
    </citation>
    <scope>NUCLEOTIDE SEQUENCE [LARGE SCALE GENOMIC DNA]</scope>
    <source>
        <strain evidence="6 7">501str8</strain>
    </source>
</reference>
<keyword evidence="3 5" id="KW-1133">Transmembrane helix</keyword>
<protein>
    <submittedName>
        <fullName evidence="6">DoxX family membrane protein</fullName>
    </submittedName>
</protein>
<organism evidence="6 7">
    <name type="scientific">Flagellimonas oceani</name>
    <dbReference type="NCBI Taxonomy" id="2698672"/>
    <lineage>
        <taxon>Bacteria</taxon>
        <taxon>Pseudomonadati</taxon>
        <taxon>Bacteroidota</taxon>
        <taxon>Flavobacteriia</taxon>
        <taxon>Flavobacteriales</taxon>
        <taxon>Flavobacteriaceae</taxon>
        <taxon>Flagellimonas</taxon>
    </lineage>
</organism>
<evidence type="ECO:0000256" key="3">
    <source>
        <dbReference type="ARBA" id="ARBA00022989"/>
    </source>
</evidence>
<feature type="transmembrane region" description="Helical" evidence="5">
    <location>
        <begin position="39"/>
        <end position="61"/>
    </location>
</feature>